<feature type="compositionally biased region" description="Low complexity" evidence="4">
    <location>
        <begin position="317"/>
        <end position="333"/>
    </location>
</feature>
<evidence type="ECO:0000259" key="5">
    <source>
        <dbReference type="PROSITE" id="PS50932"/>
    </source>
</evidence>
<organism evidence="6 7">
    <name type="scientific">Planomonospora venezuelensis</name>
    <dbReference type="NCBI Taxonomy" id="1999"/>
    <lineage>
        <taxon>Bacteria</taxon>
        <taxon>Bacillati</taxon>
        <taxon>Actinomycetota</taxon>
        <taxon>Actinomycetes</taxon>
        <taxon>Streptosporangiales</taxon>
        <taxon>Streptosporangiaceae</taxon>
        <taxon>Planomonospora</taxon>
    </lineage>
</organism>
<dbReference type="SMART" id="SM00354">
    <property type="entry name" value="HTH_LACI"/>
    <property type="match status" value="1"/>
</dbReference>
<dbReference type="SUPFAM" id="SSF47413">
    <property type="entry name" value="lambda repressor-like DNA-binding domains"/>
    <property type="match status" value="1"/>
</dbReference>
<dbReference type="AlphaFoldDB" id="A0A841DBD3"/>
<evidence type="ECO:0000256" key="4">
    <source>
        <dbReference type="SAM" id="MobiDB-lite"/>
    </source>
</evidence>
<sequence>MGASLKDVAARAGVSVRTVSNVVNDFPMVAPETRRRVQQALEELRYRPNAAARQLRAGRSGLIGLVIPEIDSPYFGELASLLVQTAQEHAWTLLVDQSNGDPERERRLLEGMSGQIIDGLIMSPWGLSPTDLRRSADAVPLVLLGEQDAAGLIDHVSVDSVLAATEATAHLIGLGRRRIAAIGVQPHLSNGTAEQRLTGYRQALRAARVAPDPALEVPVTALHRAEGARAMRRLLDGGHAPDAVFCFSDQLALGALRAALDYGLSVPRDLAVCGFDDIEDGRYATPSLTTVAPDKAEIARQALACLADRLKAGRPALGAADPGDAEAAAGAGDAPPPARRIVAAHRLVVRESTAGRSRRSTGTDRAV</sequence>
<dbReference type="InterPro" id="IPR028082">
    <property type="entry name" value="Peripla_BP_I"/>
</dbReference>
<dbReference type="Gene3D" id="1.10.260.40">
    <property type="entry name" value="lambda repressor-like DNA-binding domains"/>
    <property type="match status" value="1"/>
</dbReference>
<keyword evidence="3" id="KW-0804">Transcription</keyword>
<keyword evidence="7" id="KW-1185">Reference proteome</keyword>
<dbReference type="EMBL" id="JACHJJ010000044">
    <property type="protein sequence ID" value="MBB5967962.1"/>
    <property type="molecule type" value="Genomic_DNA"/>
</dbReference>
<dbReference type="Proteomes" id="UP000562352">
    <property type="component" value="Unassembled WGS sequence"/>
</dbReference>
<proteinExistence type="predicted"/>
<evidence type="ECO:0000256" key="3">
    <source>
        <dbReference type="ARBA" id="ARBA00023163"/>
    </source>
</evidence>
<dbReference type="InterPro" id="IPR000843">
    <property type="entry name" value="HTH_LacI"/>
</dbReference>
<evidence type="ECO:0000256" key="2">
    <source>
        <dbReference type="ARBA" id="ARBA00023125"/>
    </source>
</evidence>
<reference evidence="6 7" key="1">
    <citation type="submission" date="2020-08" db="EMBL/GenBank/DDBJ databases">
        <title>Genomic Encyclopedia of Type Strains, Phase III (KMG-III): the genomes of soil and plant-associated and newly described type strains.</title>
        <authorList>
            <person name="Whitman W."/>
        </authorList>
    </citation>
    <scope>NUCLEOTIDE SEQUENCE [LARGE SCALE GENOMIC DNA]</scope>
    <source>
        <strain evidence="6 7">CECT 3303</strain>
    </source>
</reference>
<dbReference type="CDD" id="cd01392">
    <property type="entry name" value="HTH_LacI"/>
    <property type="match status" value="1"/>
</dbReference>
<gene>
    <name evidence="6" type="ORF">FHS22_007280</name>
</gene>
<dbReference type="GO" id="GO:0000976">
    <property type="term" value="F:transcription cis-regulatory region binding"/>
    <property type="evidence" value="ECO:0007669"/>
    <property type="project" value="TreeGrafter"/>
</dbReference>
<dbReference type="GO" id="GO:0003700">
    <property type="term" value="F:DNA-binding transcription factor activity"/>
    <property type="evidence" value="ECO:0007669"/>
    <property type="project" value="TreeGrafter"/>
</dbReference>
<evidence type="ECO:0000313" key="7">
    <source>
        <dbReference type="Proteomes" id="UP000562352"/>
    </source>
</evidence>
<dbReference type="PANTHER" id="PTHR30146">
    <property type="entry name" value="LACI-RELATED TRANSCRIPTIONAL REPRESSOR"/>
    <property type="match status" value="1"/>
</dbReference>
<keyword evidence="1" id="KW-0805">Transcription regulation</keyword>
<feature type="region of interest" description="Disordered" evidence="4">
    <location>
        <begin position="317"/>
        <end position="337"/>
    </location>
</feature>
<evidence type="ECO:0000313" key="6">
    <source>
        <dbReference type="EMBL" id="MBB5967962.1"/>
    </source>
</evidence>
<dbReference type="CDD" id="cd06267">
    <property type="entry name" value="PBP1_LacI_sugar_binding-like"/>
    <property type="match status" value="1"/>
</dbReference>
<dbReference type="SUPFAM" id="SSF53822">
    <property type="entry name" value="Periplasmic binding protein-like I"/>
    <property type="match status" value="1"/>
</dbReference>
<dbReference type="Gene3D" id="3.40.50.2300">
    <property type="match status" value="2"/>
</dbReference>
<dbReference type="Pfam" id="PF13377">
    <property type="entry name" value="Peripla_BP_3"/>
    <property type="match status" value="1"/>
</dbReference>
<dbReference type="PROSITE" id="PS50932">
    <property type="entry name" value="HTH_LACI_2"/>
    <property type="match status" value="1"/>
</dbReference>
<protein>
    <submittedName>
        <fullName evidence="6">DNA-binding LacI/PurR family transcriptional regulator</fullName>
    </submittedName>
</protein>
<name>A0A841DBD3_PLAVE</name>
<dbReference type="PROSITE" id="PS00356">
    <property type="entry name" value="HTH_LACI_1"/>
    <property type="match status" value="1"/>
</dbReference>
<comment type="caution">
    <text evidence="6">The sequence shown here is derived from an EMBL/GenBank/DDBJ whole genome shotgun (WGS) entry which is preliminary data.</text>
</comment>
<dbReference type="InterPro" id="IPR010982">
    <property type="entry name" value="Lambda_DNA-bd_dom_sf"/>
</dbReference>
<dbReference type="PANTHER" id="PTHR30146:SF153">
    <property type="entry name" value="LACTOSE OPERON REPRESSOR"/>
    <property type="match status" value="1"/>
</dbReference>
<accession>A0A841DBD3</accession>
<dbReference type="InterPro" id="IPR046335">
    <property type="entry name" value="LacI/GalR-like_sensor"/>
</dbReference>
<feature type="domain" description="HTH lacI-type" evidence="5">
    <location>
        <begin position="3"/>
        <end position="57"/>
    </location>
</feature>
<keyword evidence="2 6" id="KW-0238">DNA-binding</keyword>
<dbReference type="RefSeq" id="WP_184948657.1">
    <property type="nucleotide sequence ID" value="NZ_BAAAWZ010000001.1"/>
</dbReference>
<dbReference type="Pfam" id="PF00356">
    <property type="entry name" value="LacI"/>
    <property type="match status" value="1"/>
</dbReference>
<evidence type="ECO:0000256" key="1">
    <source>
        <dbReference type="ARBA" id="ARBA00023015"/>
    </source>
</evidence>